<keyword evidence="4" id="KW-1185">Reference proteome</keyword>
<dbReference type="InterPro" id="IPR002885">
    <property type="entry name" value="PPR_rpt"/>
</dbReference>
<feature type="repeat" description="PPR" evidence="2">
    <location>
        <begin position="122"/>
        <end position="152"/>
    </location>
</feature>
<gene>
    <name evidence="3" type="ORF">SELMODRAFT_79648</name>
</gene>
<dbReference type="eggNOG" id="KOG4197">
    <property type="taxonomic scope" value="Eukaryota"/>
</dbReference>
<dbReference type="NCBIfam" id="TIGR00756">
    <property type="entry name" value="PPR"/>
    <property type="match status" value="7"/>
</dbReference>
<dbReference type="KEGG" id="smo:SELMODRAFT_79648"/>
<sequence>WNNILTAYSQNLQLPEAKSVFDRMTERTFESWNAMITAYFIPNSSASLARLAFERMPERNPYTWNFLIVASSRNGHLEEARMVFDKLPEKSAVTWNTMISCYAQKQCVSEAKCLFDSLPVKDVFSRNILLTAYAQSGNLAEAKEMFDSIPSEELTSICWNNILTAYSQNRQLPEAKSVFDRMTERTVESWNAMITAYVGNGDLDDAKLVYDMITEKNSIAGTSMVNAYAQEGRTRQAKLVFDEMVDHDVVSWTTMLAAYLNNGHITSAENLFALMPARDYLAWSTMVLAYAIKGNIELATKLHEEMPVKDATSWTALISGHARAGHSKQALAYFKLMDLEGIEPDRITLMSALEACASSTALAEGKTIFEGAAARGLDRDTFVGTALVSMFGKCGRLDQARALFNNLPLPNVVSWTNIIVAYAQSGERSLAAEMFNRMDLQGEQPNWLTFSTVLAACSHGGLLEDARCYFLRMIGDNSIDPVVEHYRCLVDLLGRSGQLDRMEDLANEMPFEGDEVSWTAVLGACSLHGDTERGGRIAKQLLEMDLDRGSALYLLLANLYTSLSNGNAGQESRDLEVIRA</sequence>
<dbReference type="InParanoid" id="D8QY04"/>
<dbReference type="PANTHER" id="PTHR47925:SF84">
    <property type="entry name" value="PENTATRICOPEPTIDE REPEAT-CONTAINING PROTEIN"/>
    <property type="match status" value="1"/>
</dbReference>
<dbReference type="AlphaFoldDB" id="D8QY04"/>
<evidence type="ECO:0000256" key="1">
    <source>
        <dbReference type="ARBA" id="ARBA00022737"/>
    </source>
</evidence>
<evidence type="ECO:0000256" key="2">
    <source>
        <dbReference type="PROSITE-ProRule" id="PRU00708"/>
    </source>
</evidence>
<dbReference type="GO" id="GO:0048731">
    <property type="term" value="P:system development"/>
    <property type="evidence" value="ECO:0007669"/>
    <property type="project" value="UniProtKB-ARBA"/>
</dbReference>
<dbReference type="Gene3D" id="1.25.40.10">
    <property type="entry name" value="Tetratricopeptide repeat domain"/>
    <property type="match status" value="5"/>
</dbReference>
<dbReference type="Gramene" id="EFJ35525">
    <property type="protein sequence ID" value="EFJ35525"/>
    <property type="gene ID" value="SELMODRAFT_79648"/>
</dbReference>
<evidence type="ECO:0008006" key="5">
    <source>
        <dbReference type="Google" id="ProtNLM"/>
    </source>
</evidence>
<dbReference type="Pfam" id="PF01535">
    <property type="entry name" value="PPR"/>
    <property type="match status" value="12"/>
</dbReference>
<proteinExistence type="predicted"/>
<keyword evidence="1" id="KW-0677">Repeat</keyword>
<reference evidence="3 4" key="1">
    <citation type="journal article" date="2011" name="Science">
        <title>The Selaginella genome identifies genetic changes associated with the evolution of vascular plants.</title>
        <authorList>
            <person name="Banks J.A."/>
            <person name="Nishiyama T."/>
            <person name="Hasebe M."/>
            <person name="Bowman J.L."/>
            <person name="Gribskov M."/>
            <person name="dePamphilis C."/>
            <person name="Albert V.A."/>
            <person name="Aono N."/>
            <person name="Aoyama T."/>
            <person name="Ambrose B.A."/>
            <person name="Ashton N.W."/>
            <person name="Axtell M.J."/>
            <person name="Barker E."/>
            <person name="Barker M.S."/>
            <person name="Bennetzen J.L."/>
            <person name="Bonawitz N.D."/>
            <person name="Chapple C."/>
            <person name="Cheng C."/>
            <person name="Correa L.G."/>
            <person name="Dacre M."/>
            <person name="DeBarry J."/>
            <person name="Dreyer I."/>
            <person name="Elias M."/>
            <person name="Engstrom E.M."/>
            <person name="Estelle M."/>
            <person name="Feng L."/>
            <person name="Finet C."/>
            <person name="Floyd S.K."/>
            <person name="Frommer W.B."/>
            <person name="Fujita T."/>
            <person name="Gramzow L."/>
            <person name="Gutensohn M."/>
            <person name="Harholt J."/>
            <person name="Hattori M."/>
            <person name="Heyl A."/>
            <person name="Hirai T."/>
            <person name="Hiwatashi Y."/>
            <person name="Ishikawa M."/>
            <person name="Iwata M."/>
            <person name="Karol K.G."/>
            <person name="Koehler B."/>
            <person name="Kolukisaoglu U."/>
            <person name="Kubo M."/>
            <person name="Kurata T."/>
            <person name="Lalonde S."/>
            <person name="Li K."/>
            <person name="Li Y."/>
            <person name="Litt A."/>
            <person name="Lyons E."/>
            <person name="Manning G."/>
            <person name="Maruyama T."/>
            <person name="Michael T.P."/>
            <person name="Mikami K."/>
            <person name="Miyazaki S."/>
            <person name="Morinaga S."/>
            <person name="Murata T."/>
            <person name="Mueller-Roeber B."/>
            <person name="Nelson D.R."/>
            <person name="Obara M."/>
            <person name="Oguri Y."/>
            <person name="Olmstead R.G."/>
            <person name="Onodera N."/>
            <person name="Petersen B.L."/>
            <person name="Pils B."/>
            <person name="Prigge M."/>
            <person name="Rensing S.A."/>
            <person name="Riano-Pachon D.M."/>
            <person name="Roberts A.W."/>
            <person name="Sato Y."/>
            <person name="Scheller H.V."/>
            <person name="Schulz B."/>
            <person name="Schulz C."/>
            <person name="Shakirov E.V."/>
            <person name="Shibagaki N."/>
            <person name="Shinohara N."/>
            <person name="Shippen D.E."/>
            <person name="Soerensen I."/>
            <person name="Sotooka R."/>
            <person name="Sugimoto N."/>
            <person name="Sugita M."/>
            <person name="Sumikawa N."/>
            <person name="Tanurdzic M."/>
            <person name="Theissen G."/>
            <person name="Ulvskov P."/>
            <person name="Wakazuki S."/>
            <person name="Weng J.K."/>
            <person name="Willats W.W."/>
            <person name="Wipf D."/>
            <person name="Wolf P.G."/>
            <person name="Yang L."/>
            <person name="Zimmer A.D."/>
            <person name="Zhu Q."/>
            <person name="Mitros T."/>
            <person name="Hellsten U."/>
            <person name="Loque D."/>
            <person name="Otillar R."/>
            <person name="Salamov A."/>
            <person name="Schmutz J."/>
            <person name="Shapiro H."/>
            <person name="Lindquist E."/>
            <person name="Lucas S."/>
            <person name="Rokhsar D."/>
            <person name="Grigoriev I.V."/>
        </authorList>
    </citation>
    <scope>NUCLEOTIDE SEQUENCE [LARGE SCALE GENOMIC DNA]</scope>
</reference>
<evidence type="ECO:0000313" key="3">
    <source>
        <dbReference type="EMBL" id="EFJ35525.1"/>
    </source>
</evidence>
<feature type="repeat" description="PPR" evidence="2">
    <location>
        <begin position="310"/>
        <end position="344"/>
    </location>
</feature>
<organism evidence="4">
    <name type="scientific">Selaginella moellendorffii</name>
    <name type="common">Spikemoss</name>
    <dbReference type="NCBI Taxonomy" id="88036"/>
    <lineage>
        <taxon>Eukaryota</taxon>
        <taxon>Viridiplantae</taxon>
        <taxon>Streptophyta</taxon>
        <taxon>Embryophyta</taxon>
        <taxon>Tracheophyta</taxon>
        <taxon>Lycopodiopsida</taxon>
        <taxon>Selaginellales</taxon>
        <taxon>Selaginellaceae</taxon>
        <taxon>Selaginella</taxon>
    </lineage>
</organism>
<accession>D8QY04</accession>
<dbReference type="PROSITE" id="PS51375">
    <property type="entry name" value="PPR"/>
    <property type="match status" value="7"/>
</dbReference>
<feature type="repeat" description="PPR" evidence="2">
    <location>
        <begin position="1"/>
        <end position="31"/>
    </location>
</feature>
<dbReference type="OMA" id="IFCWNSI"/>
<feature type="repeat" description="PPR" evidence="2">
    <location>
        <begin position="60"/>
        <end position="94"/>
    </location>
</feature>
<feature type="repeat" description="PPR" evidence="2">
    <location>
        <begin position="217"/>
        <end position="251"/>
    </location>
</feature>
<feature type="repeat" description="PPR" evidence="2">
    <location>
        <begin position="155"/>
        <end position="189"/>
    </location>
</feature>
<dbReference type="Pfam" id="PF13041">
    <property type="entry name" value="PPR_2"/>
    <property type="match status" value="1"/>
</dbReference>
<name>D8QY04_SELML</name>
<feature type="repeat" description="PPR" evidence="2">
    <location>
        <begin position="411"/>
        <end position="445"/>
    </location>
</feature>
<dbReference type="Proteomes" id="UP000001514">
    <property type="component" value="Unassembled WGS sequence"/>
</dbReference>
<dbReference type="EMBL" id="GL377568">
    <property type="protein sequence ID" value="EFJ35525.1"/>
    <property type="molecule type" value="Genomic_DNA"/>
</dbReference>
<dbReference type="PANTHER" id="PTHR47925">
    <property type="entry name" value="OS01G0913400 PROTEIN-RELATED"/>
    <property type="match status" value="1"/>
</dbReference>
<feature type="non-terminal residue" evidence="3">
    <location>
        <position position="1"/>
    </location>
</feature>
<dbReference type="SUPFAM" id="SSF48452">
    <property type="entry name" value="TPR-like"/>
    <property type="match status" value="1"/>
</dbReference>
<dbReference type="FunFam" id="1.25.40.10:FF:000158">
    <property type="entry name" value="pentatricopeptide repeat-containing protein At2g33680"/>
    <property type="match status" value="1"/>
</dbReference>
<evidence type="ECO:0000313" key="4">
    <source>
        <dbReference type="Proteomes" id="UP000001514"/>
    </source>
</evidence>
<dbReference type="InterPro" id="IPR011990">
    <property type="entry name" value="TPR-like_helical_dom_sf"/>
</dbReference>
<protein>
    <recommendedName>
        <fullName evidence="5">Pentacotripeptide-repeat region of PRORP domain-containing protein</fullName>
    </recommendedName>
</protein>
<dbReference type="HOGENOM" id="CLU_002706_0_1_1"/>